<organism evidence="2 3">
    <name type="scientific">Lysobacter korlensis</name>
    <dbReference type="NCBI Taxonomy" id="553636"/>
    <lineage>
        <taxon>Bacteria</taxon>
        <taxon>Pseudomonadati</taxon>
        <taxon>Pseudomonadota</taxon>
        <taxon>Gammaproteobacteria</taxon>
        <taxon>Lysobacterales</taxon>
        <taxon>Lysobacteraceae</taxon>
        <taxon>Lysobacter</taxon>
    </lineage>
</organism>
<feature type="transmembrane region" description="Helical" evidence="1">
    <location>
        <begin position="57"/>
        <end position="80"/>
    </location>
</feature>
<keyword evidence="1" id="KW-0812">Transmembrane</keyword>
<name>A0ABV6RLS8_9GAMM</name>
<accession>A0ABV6RLS8</accession>
<evidence type="ECO:0000256" key="1">
    <source>
        <dbReference type="SAM" id="Phobius"/>
    </source>
</evidence>
<reference evidence="2 3" key="1">
    <citation type="submission" date="2024-09" db="EMBL/GenBank/DDBJ databases">
        <authorList>
            <person name="Sun Q."/>
            <person name="Mori K."/>
        </authorList>
    </citation>
    <scope>NUCLEOTIDE SEQUENCE [LARGE SCALE GENOMIC DNA]</scope>
    <source>
        <strain evidence="2 3">KCTC 23076</strain>
    </source>
</reference>
<feature type="transmembrane region" description="Helical" evidence="1">
    <location>
        <begin position="92"/>
        <end position="110"/>
    </location>
</feature>
<comment type="caution">
    <text evidence="2">The sequence shown here is derived from an EMBL/GenBank/DDBJ whole genome shotgun (WGS) entry which is preliminary data.</text>
</comment>
<proteinExistence type="predicted"/>
<keyword evidence="1" id="KW-0472">Membrane</keyword>
<dbReference type="RefSeq" id="WP_386664867.1">
    <property type="nucleotide sequence ID" value="NZ_JBHLTG010000001.1"/>
</dbReference>
<keyword evidence="3" id="KW-1185">Reference proteome</keyword>
<evidence type="ECO:0000313" key="2">
    <source>
        <dbReference type="EMBL" id="MFC0676928.1"/>
    </source>
</evidence>
<evidence type="ECO:0008006" key="4">
    <source>
        <dbReference type="Google" id="ProtNLM"/>
    </source>
</evidence>
<gene>
    <name evidence="2" type="ORF">ACFFGH_03550</name>
</gene>
<protein>
    <recommendedName>
        <fullName evidence="4">DUF2569 domain-containing protein</fullName>
    </recommendedName>
</protein>
<dbReference type="Proteomes" id="UP001589896">
    <property type="component" value="Unassembled WGS sequence"/>
</dbReference>
<evidence type="ECO:0000313" key="3">
    <source>
        <dbReference type="Proteomes" id="UP001589896"/>
    </source>
</evidence>
<keyword evidence="1" id="KW-1133">Transmembrane helix</keyword>
<feature type="transmembrane region" description="Helical" evidence="1">
    <location>
        <begin position="12"/>
        <end position="37"/>
    </location>
</feature>
<sequence>MGEHGSRGGVIRAAIVALCAVYLVPLTLVSAYLTLMLPAAFPLGWPGEARAQFNGGFLLALQAAFVGSVIVGWNLALGSLRGGWAWVRSRSRLLQLAGLFAPVYLIYLVAKSAYRAYHFVESGGAGEFTALYAAQLPNYGYAIAWSLLCLALLALMRKARAADPYCGGIA</sequence>
<feature type="transmembrane region" description="Helical" evidence="1">
    <location>
        <begin position="139"/>
        <end position="156"/>
    </location>
</feature>
<dbReference type="EMBL" id="JBHLTG010000001">
    <property type="protein sequence ID" value="MFC0676928.1"/>
    <property type="molecule type" value="Genomic_DNA"/>
</dbReference>